<dbReference type="EMBL" id="JBHUCP010000001">
    <property type="protein sequence ID" value="MFD1527863.1"/>
    <property type="molecule type" value="Genomic_DNA"/>
</dbReference>
<dbReference type="Proteomes" id="UP001597145">
    <property type="component" value="Unassembled WGS sequence"/>
</dbReference>
<feature type="region of interest" description="Disordered" evidence="1">
    <location>
        <begin position="1"/>
        <end position="43"/>
    </location>
</feature>
<feature type="compositionally biased region" description="Low complexity" evidence="1">
    <location>
        <begin position="7"/>
        <end position="19"/>
    </location>
</feature>
<protein>
    <submittedName>
        <fullName evidence="2">TetR/AcrR family transcriptional regulator</fullName>
    </submittedName>
</protein>
<reference evidence="3" key="1">
    <citation type="journal article" date="2019" name="Int. J. Syst. Evol. Microbiol.">
        <title>The Global Catalogue of Microorganisms (GCM) 10K type strain sequencing project: providing services to taxonomists for standard genome sequencing and annotation.</title>
        <authorList>
            <consortium name="The Broad Institute Genomics Platform"/>
            <consortium name="The Broad Institute Genome Sequencing Center for Infectious Disease"/>
            <person name="Wu L."/>
            <person name="Ma J."/>
        </authorList>
    </citation>
    <scope>NUCLEOTIDE SEQUENCE [LARGE SCALE GENOMIC DNA]</scope>
    <source>
        <strain evidence="3">JCM 12165</strain>
    </source>
</reference>
<keyword evidence="3" id="KW-1185">Reference proteome</keyword>
<sequence length="217" mass="23184">MRRRSRPPASAPGSRPEAPLNGPPRSEREAGLPVHVVDQPNGPPNTAELVAHDGPHPLRALAEVGRTTFFRYFGDKQEVLFSERDLGFADTVERITAEAAARAPIGDAVGDSLDVVRDAVRTGQAGWTDSPDRTAALTRLLRDNPDLQARYLLKQQQQADAVTAVLVEHGATPAAAALAIQLGLACLHAVQRTATDPLTLSDEIDAAFARLDALPRA</sequence>
<dbReference type="Gene3D" id="1.10.357.10">
    <property type="entry name" value="Tetracycline Repressor, domain 2"/>
    <property type="match status" value="1"/>
</dbReference>
<proteinExistence type="predicted"/>
<accession>A0ABW4FC13</accession>
<evidence type="ECO:0000313" key="2">
    <source>
        <dbReference type="EMBL" id="MFD1527863.1"/>
    </source>
</evidence>
<comment type="caution">
    <text evidence="2">The sequence shown here is derived from an EMBL/GenBank/DDBJ whole genome shotgun (WGS) entry which is preliminary data.</text>
</comment>
<dbReference type="RefSeq" id="WP_343971764.1">
    <property type="nucleotide sequence ID" value="NZ_BAAAJG010000003.1"/>
</dbReference>
<organism evidence="2 3">
    <name type="scientific">Pseudonocardia aurantiaca</name>
    <dbReference type="NCBI Taxonomy" id="75290"/>
    <lineage>
        <taxon>Bacteria</taxon>
        <taxon>Bacillati</taxon>
        <taxon>Actinomycetota</taxon>
        <taxon>Actinomycetes</taxon>
        <taxon>Pseudonocardiales</taxon>
        <taxon>Pseudonocardiaceae</taxon>
        <taxon>Pseudonocardia</taxon>
    </lineage>
</organism>
<name>A0ABW4FC13_9PSEU</name>
<evidence type="ECO:0000256" key="1">
    <source>
        <dbReference type="SAM" id="MobiDB-lite"/>
    </source>
</evidence>
<evidence type="ECO:0000313" key="3">
    <source>
        <dbReference type="Proteomes" id="UP001597145"/>
    </source>
</evidence>
<gene>
    <name evidence="2" type="ORF">ACFSCY_00220</name>
</gene>